<dbReference type="RefSeq" id="WP_093661843.1">
    <property type="nucleotide sequence ID" value="NZ_FNHI01000031.1"/>
</dbReference>
<dbReference type="PROSITE" id="PS51257">
    <property type="entry name" value="PROKAR_LIPOPROTEIN"/>
    <property type="match status" value="1"/>
</dbReference>
<organism evidence="4 5">
    <name type="scientific">Streptomyces wuyuanensis</name>
    <dbReference type="NCBI Taxonomy" id="1196353"/>
    <lineage>
        <taxon>Bacteria</taxon>
        <taxon>Bacillati</taxon>
        <taxon>Actinomycetota</taxon>
        <taxon>Actinomycetes</taxon>
        <taxon>Kitasatosporales</taxon>
        <taxon>Streptomycetaceae</taxon>
        <taxon>Streptomyces</taxon>
    </lineage>
</organism>
<dbReference type="GeneID" id="40833977"/>
<evidence type="ECO:0000256" key="2">
    <source>
        <dbReference type="SAM" id="Phobius"/>
    </source>
</evidence>
<evidence type="ECO:0000313" key="5">
    <source>
        <dbReference type="Proteomes" id="UP000199063"/>
    </source>
</evidence>
<evidence type="ECO:0000256" key="1">
    <source>
        <dbReference type="SAM" id="MobiDB-lite"/>
    </source>
</evidence>
<accession>A0A1H0CZG3</accession>
<sequence length="175" mass="18611">MKRRPRRTVPATLTALVLLAACVLTAIVAIQLIAGQSPLISHRSAIDSLHSSHWNDSAVLGAGVAAVLLGLLLLLASLLPGKPTVLPLTGEVDAGVTRRSLRHALRSTAAGVDGVTRARVRLGRRTLVARIRTDRTNTTGLTDAVRGALDRRLDDIAPSNRPASRIRLRAPRNTP</sequence>
<dbReference type="OrthoDB" id="4282971at2"/>
<dbReference type="Pfam" id="PF19803">
    <property type="entry name" value="DUF6286"/>
    <property type="match status" value="1"/>
</dbReference>
<feature type="domain" description="DUF6286" evidence="3">
    <location>
        <begin position="68"/>
        <end position="169"/>
    </location>
</feature>
<dbReference type="Proteomes" id="UP000199063">
    <property type="component" value="Unassembled WGS sequence"/>
</dbReference>
<feature type="region of interest" description="Disordered" evidence="1">
    <location>
        <begin position="155"/>
        <end position="175"/>
    </location>
</feature>
<feature type="transmembrane region" description="Helical" evidence="2">
    <location>
        <begin position="59"/>
        <end position="79"/>
    </location>
</feature>
<evidence type="ECO:0000313" key="4">
    <source>
        <dbReference type="EMBL" id="SDN63011.1"/>
    </source>
</evidence>
<reference evidence="5" key="1">
    <citation type="submission" date="2016-10" db="EMBL/GenBank/DDBJ databases">
        <authorList>
            <person name="Varghese N."/>
            <person name="Submissions S."/>
        </authorList>
    </citation>
    <scope>NUCLEOTIDE SEQUENCE [LARGE SCALE GENOMIC DNA]</scope>
    <source>
        <strain evidence="5">CGMCC 4.7042</strain>
    </source>
</reference>
<keyword evidence="2" id="KW-1133">Transmembrane helix</keyword>
<dbReference type="EMBL" id="FNHI01000031">
    <property type="protein sequence ID" value="SDN63011.1"/>
    <property type="molecule type" value="Genomic_DNA"/>
</dbReference>
<gene>
    <name evidence="4" type="ORF">SAMN05444921_13179</name>
</gene>
<dbReference type="STRING" id="1196353.SAMN05444921_13179"/>
<evidence type="ECO:0000259" key="3">
    <source>
        <dbReference type="Pfam" id="PF19803"/>
    </source>
</evidence>
<name>A0A1H0CZG3_9ACTN</name>
<feature type="compositionally biased region" description="Basic residues" evidence="1">
    <location>
        <begin position="164"/>
        <end position="175"/>
    </location>
</feature>
<keyword evidence="5" id="KW-1185">Reference proteome</keyword>
<dbReference type="InterPro" id="IPR046253">
    <property type="entry name" value="DUF6286"/>
</dbReference>
<keyword evidence="2" id="KW-0472">Membrane</keyword>
<keyword evidence="2" id="KW-0812">Transmembrane</keyword>
<proteinExistence type="predicted"/>
<protein>
    <recommendedName>
        <fullName evidence="3">DUF6286 domain-containing protein</fullName>
    </recommendedName>
</protein>
<dbReference type="AlphaFoldDB" id="A0A1H0CZG3"/>